<dbReference type="InterPro" id="IPR028994">
    <property type="entry name" value="Integrin_alpha_N"/>
</dbReference>
<feature type="transmembrane region" description="Helical" evidence="5">
    <location>
        <begin position="837"/>
        <end position="859"/>
    </location>
</feature>
<dbReference type="Pfam" id="PF01839">
    <property type="entry name" value="FG-GAP"/>
    <property type="match status" value="2"/>
</dbReference>
<evidence type="ECO:0000256" key="2">
    <source>
        <dbReference type="ARBA" id="ARBA00022737"/>
    </source>
</evidence>
<sequence>MKFRVSLFNLSTLFIAGILTFIFSTAVDALISSYLIEDDANSNIRIHGAASGDGIGWSGFSFDTEDMNSDGKADLIISVYRNDSHSRNNNGAIYIIYNELLEDLALADLDLSNPAHYNLKFEGEFSGDEIGSQGMMQFQGDFDGDNKKDLVIGDQLSDANGGNSGAVYVIYDDLLTSWTGTGNDLDLADSNNYSFMIYGNTNDRLARQGLAVGDMNNNGSDELFIGSRFNDGEDQFSAAIIDSGSTFVLYDDLMATMAAAGPGSNDFLISDTNNYTVRIDGANASDIYGAFGMAAYDINADGKDDFISTSFGTDYNSRPDSGSHYILLNDQLSGYTGTGNHHPLADDNNYDLRLDAPENEGAGVDATSEVWLGFSAFTILDIDGDNILDISTGSFRSDTPTVPEVGNMFIIYGKNVLNLLNSGACPAKACDLQDHLNVRLVGESQGDLLGIYQGARSADWNGDGNNDYIVGGHTDLYGNNSGTMYIVDGAILGDYSQKGLWYRLNNPSTILHRYDGNNSSLSLRFFGVSTLDTADINEDGRADIIVGADESDSLSRSNNGRLWIIYNFPHSITADAVDEYNETNITGNISAPESVTDIDLVQWSTSNNPQGSWQACSPTDGTFDSNNEDYDCDISGLADGNYNIYIRAVDTDIKYTYQEHYKKVAIKIDRTAEEPVITDIGMITNVPNQSSLFYYFTSETPVIKGYAEPNSTIYFMWQGNTYSSQVNSEGIFSVVIENPGLPRTYNEIEYYIVDQAGNMSGTRNLFFIIGIENFPDELKSLLSGTDEDDLDLAVQNEMQEEIEDMIIDQVENQPELMDLPETGDEVTVEQTNESSNFFFICCCLVILVIVLIFLFAAYYKKKKKKEKK</sequence>
<evidence type="ECO:0000256" key="5">
    <source>
        <dbReference type="SAM" id="Phobius"/>
    </source>
</evidence>
<dbReference type="InterPro" id="IPR013519">
    <property type="entry name" value="Int_alpha_beta-p"/>
</dbReference>
<evidence type="ECO:0000256" key="4">
    <source>
        <dbReference type="ARBA" id="ARBA00023180"/>
    </source>
</evidence>
<evidence type="ECO:0000256" key="1">
    <source>
        <dbReference type="ARBA" id="ARBA00022729"/>
    </source>
</evidence>
<keyword evidence="3" id="KW-0378">Hydrolase</keyword>
<dbReference type="EMBL" id="JAGQLK010000020">
    <property type="protein sequence ID" value="MCA9383016.1"/>
    <property type="molecule type" value="Genomic_DNA"/>
</dbReference>
<evidence type="ECO:0000313" key="6">
    <source>
        <dbReference type="EMBL" id="MCA9383016.1"/>
    </source>
</evidence>
<dbReference type="InterPro" id="IPR013517">
    <property type="entry name" value="FG-GAP"/>
</dbReference>
<organism evidence="6 7">
    <name type="scientific">Candidatus Dojkabacteria bacterium</name>
    <dbReference type="NCBI Taxonomy" id="2099670"/>
    <lineage>
        <taxon>Bacteria</taxon>
        <taxon>Candidatus Dojkabacteria</taxon>
    </lineage>
</organism>
<keyword evidence="2" id="KW-0677">Repeat</keyword>
<dbReference type="GO" id="GO:0016787">
    <property type="term" value="F:hydrolase activity"/>
    <property type="evidence" value="ECO:0007669"/>
    <property type="project" value="UniProtKB-KW"/>
</dbReference>
<accession>A0A955L4U2</accession>
<dbReference type="AlphaFoldDB" id="A0A955L4U2"/>
<evidence type="ECO:0000256" key="3">
    <source>
        <dbReference type="ARBA" id="ARBA00022801"/>
    </source>
</evidence>
<dbReference type="PANTHER" id="PTHR23221">
    <property type="entry name" value="GLYCOSYLPHOSPHATIDYLINOSITOL PHOSPHOLIPASE D"/>
    <property type="match status" value="1"/>
</dbReference>
<keyword evidence="4" id="KW-0325">Glycoprotein</keyword>
<dbReference type="Proteomes" id="UP000783287">
    <property type="component" value="Unassembled WGS sequence"/>
</dbReference>
<comment type="caution">
    <text evidence="6">The sequence shown here is derived from an EMBL/GenBank/DDBJ whole genome shotgun (WGS) entry which is preliminary data.</text>
</comment>
<dbReference type="PANTHER" id="PTHR23221:SF7">
    <property type="entry name" value="PHOSPHATIDYLINOSITOL-GLYCAN-SPECIFIC PHOSPHOLIPASE D"/>
    <property type="match status" value="1"/>
</dbReference>
<reference evidence="6" key="2">
    <citation type="journal article" date="2021" name="Microbiome">
        <title>Successional dynamics and alternative stable states in a saline activated sludge microbial community over 9 years.</title>
        <authorList>
            <person name="Wang Y."/>
            <person name="Ye J."/>
            <person name="Ju F."/>
            <person name="Liu L."/>
            <person name="Boyd J.A."/>
            <person name="Deng Y."/>
            <person name="Parks D.H."/>
            <person name="Jiang X."/>
            <person name="Yin X."/>
            <person name="Woodcroft B.J."/>
            <person name="Tyson G.W."/>
            <person name="Hugenholtz P."/>
            <person name="Polz M.F."/>
            <person name="Zhang T."/>
        </authorList>
    </citation>
    <scope>NUCLEOTIDE SEQUENCE</scope>
    <source>
        <strain evidence="6">HKST-UBA14</strain>
    </source>
</reference>
<keyword evidence="5" id="KW-0472">Membrane</keyword>
<dbReference type="SMART" id="SM00191">
    <property type="entry name" value="Int_alpha"/>
    <property type="match status" value="5"/>
</dbReference>
<dbReference type="Gene3D" id="2.60.40.10">
    <property type="entry name" value="Immunoglobulins"/>
    <property type="match status" value="1"/>
</dbReference>
<dbReference type="InterPro" id="IPR013783">
    <property type="entry name" value="Ig-like_fold"/>
</dbReference>
<reference evidence="6" key="1">
    <citation type="submission" date="2020-04" db="EMBL/GenBank/DDBJ databases">
        <authorList>
            <person name="Zhang T."/>
        </authorList>
    </citation>
    <scope>NUCLEOTIDE SEQUENCE</scope>
    <source>
        <strain evidence="6">HKST-UBA14</strain>
    </source>
</reference>
<protein>
    <submittedName>
        <fullName evidence="6">FG-GAP repeat protein</fullName>
    </submittedName>
</protein>
<name>A0A955L4U2_9BACT</name>
<keyword evidence="5" id="KW-0812">Transmembrane</keyword>
<dbReference type="SUPFAM" id="SSF69318">
    <property type="entry name" value="Integrin alpha N-terminal domain"/>
    <property type="match status" value="2"/>
</dbReference>
<proteinExistence type="predicted"/>
<keyword evidence="5" id="KW-1133">Transmembrane helix</keyword>
<gene>
    <name evidence="6" type="ORF">KC909_01500</name>
</gene>
<evidence type="ECO:0000313" key="7">
    <source>
        <dbReference type="Proteomes" id="UP000783287"/>
    </source>
</evidence>
<dbReference type="Gene3D" id="2.130.10.130">
    <property type="entry name" value="Integrin alpha, N-terminal"/>
    <property type="match status" value="3"/>
</dbReference>
<keyword evidence="1" id="KW-0732">Signal</keyword>